<feature type="region of interest" description="Disordered" evidence="1">
    <location>
        <begin position="131"/>
        <end position="224"/>
    </location>
</feature>
<feature type="compositionally biased region" description="Polar residues" evidence="1">
    <location>
        <begin position="263"/>
        <end position="277"/>
    </location>
</feature>
<keyword evidence="3" id="KW-1185">Reference proteome</keyword>
<feature type="compositionally biased region" description="Basic residues" evidence="1">
    <location>
        <begin position="172"/>
        <end position="181"/>
    </location>
</feature>
<feature type="compositionally biased region" description="Polar residues" evidence="1">
    <location>
        <begin position="37"/>
        <end position="46"/>
    </location>
</feature>
<dbReference type="EMBL" id="JAKKPZ010000031">
    <property type="protein sequence ID" value="KAI1709348.1"/>
    <property type="molecule type" value="Genomic_DNA"/>
</dbReference>
<feature type="compositionally biased region" description="Basic and acidic residues" evidence="1">
    <location>
        <begin position="131"/>
        <end position="171"/>
    </location>
</feature>
<feature type="compositionally biased region" description="Basic and acidic residues" evidence="1">
    <location>
        <begin position="195"/>
        <end position="205"/>
    </location>
</feature>
<evidence type="ECO:0000256" key="1">
    <source>
        <dbReference type="SAM" id="MobiDB-lite"/>
    </source>
</evidence>
<comment type="caution">
    <text evidence="2">The sequence shown here is derived from an EMBL/GenBank/DDBJ whole genome shotgun (WGS) entry which is preliminary data.</text>
</comment>
<organism evidence="2 3">
    <name type="scientific">Ditylenchus destructor</name>
    <dbReference type="NCBI Taxonomy" id="166010"/>
    <lineage>
        <taxon>Eukaryota</taxon>
        <taxon>Metazoa</taxon>
        <taxon>Ecdysozoa</taxon>
        <taxon>Nematoda</taxon>
        <taxon>Chromadorea</taxon>
        <taxon>Rhabditida</taxon>
        <taxon>Tylenchina</taxon>
        <taxon>Tylenchomorpha</taxon>
        <taxon>Sphaerularioidea</taxon>
        <taxon>Anguinidae</taxon>
        <taxon>Anguininae</taxon>
        <taxon>Ditylenchus</taxon>
    </lineage>
</organism>
<gene>
    <name evidence="2" type="ORF">DdX_11422</name>
</gene>
<feature type="region of interest" description="Disordered" evidence="1">
    <location>
        <begin position="27"/>
        <end position="82"/>
    </location>
</feature>
<protein>
    <submittedName>
        <fullName evidence="2">Uncharacterized protein</fullName>
    </submittedName>
</protein>
<accession>A0AAD4MX19</accession>
<proteinExistence type="predicted"/>
<feature type="region of interest" description="Disordered" evidence="1">
    <location>
        <begin position="240"/>
        <end position="277"/>
    </location>
</feature>
<evidence type="ECO:0000313" key="3">
    <source>
        <dbReference type="Proteomes" id="UP001201812"/>
    </source>
</evidence>
<sequence length="326" mass="37154">MVESVSTEDFDLMLLDEVSEGECSVVDISDVSEEDLQTSSINSENNSDSKKDCHNGPDPSVRIAKHPRIRPVSRSPSPPPSLITLMKQGISVLEKAFWTGRSEDGQKRNISSNECSAKTLIDSRERRICYDRDKESQRRSASKSRDRSRNHTSKPSDSHSSTERTYNETRSSRRIGSRHRNSRESNTRRSRRERRYGTDDSESSRRSRSKSSNYSSSSIGISQKRNENYSLQNISPYKINANPCNQNRSTNITATTQRRHSIPSISKGGTRNYRSISPQMEGRVNSGLRTENCDFSQNDHSNETNRGIHINYNRERMVTGDHQRSE</sequence>
<dbReference type="AlphaFoldDB" id="A0AAD4MX19"/>
<name>A0AAD4MX19_9BILA</name>
<reference evidence="2" key="1">
    <citation type="submission" date="2022-01" db="EMBL/GenBank/DDBJ databases">
        <title>Genome Sequence Resource for Two Populations of Ditylenchus destructor, the Migratory Endoparasitic Phytonematode.</title>
        <authorList>
            <person name="Zhang H."/>
            <person name="Lin R."/>
            <person name="Xie B."/>
        </authorList>
    </citation>
    <scope>NUCLEOTIDE SEQUENCE</scope>
    <source>
        <strain evidence="2">BazhouSP</strain>
    </source>
</reference>
<feature type="compositionally biased region" description="Polar residues" evidence="1">
    <location>
        <begin position="242"/>
        <end position="256"/>
    </location>
</feature>
<evidence type="ECO:0000313" key="2">
    <source>
        <dbReference type="EMBL" id="KAI1709348.1"/>
    </source>
</evidence>
<dbReference type="Proteomes" id="UP001201812">
    <property type="component" value="Unassembled WGS sequence"/>
</dbReference>